<evidence type="ECO:0000313" key="2">
    <source>
        <dbReference type="Proteomes" id="UP000790709"/>
    </source>
</evidence>
<comment type="caution">
    <text evidence="1">The sequence shown here is derived from an EMBL/GenBank/DDBJ whole genome shotgun (WGS) entry which is preliminary data.</text>
</comment>
<accession>A0ACB8BZC5</accession>
<sequence>MHSANSSSGRCRFLVSGPAAGRCRDPLLRHPGSSRSFNRNRRGRKKMYIYAGEYRSMARAKWRPSNELCRTLGNRGTGLSCRPLQIRGGTLLLSKGREYFTAESHLESPDSQKTGVISDHNIQWKQIFTGPVSQLCRTPNDGAVVSRIIAGVSFRKRGETDKIALSCTAT</sequence>
<dbReference type="EMBL" id="MU266335">
    <property type="protein sequence ID" value="KAH7930038.1"/>
    <property type="molecule type" value="Genomic_DNA"/>
</dbReference>
<reference evidence="1" key="1">
    <citation type="journal article" date="2021" name="New Phytol.">
        <title>Evolutionary innovations through gain and loss of genes in the ectomycorrhizal Boletales.</title>
        <authorList>
            <person name="Wu G."/>
            <person name="Miyauchi S."/>
            <person name="Morin E."/>
            <person name="Kuo A."/>
            <person name="Drula E."/>
            <person name="Varga T."/>
            <person name="Kohler A."/>
            <person name="Feng B."/>
            <person name="Cao Y."/>
            <person name="Lipzen A."/>
            <person name="Daum C."/>
            <person name="Hundley H."/>
            <person name="Pangilinan J."/>
            <person name="Johnson J."/>
            <person name="Barry K."/>
            <person name="LaButti K."/>
            <person name="Ng V."/>
            <person name="Ahrendt S."/>
            <person name="Min B."/>
            <person name="Choi I.G."/>
            <person name="Park H."/>
            <person name="Plett J.M."/>
            <person name="Magnuson J."/>
            <person name="Spatafora J.W."/>
            <person name="Nagy L.G."/>
            <person name="Henrissat B."/>
            <person name="Grigoriev I.V."/>
            <person name="Yang Z.L."/>
            <person name="Xu J."/>
            <person name="Martin F.M."/>
        </authorList>
    </citation>
    <scope>NUCLEOTIDE SEQUENCE</scope>
    <source>
        <strain evidence="1">KUC20120723A-06</strain>
    </source>
</reference>
<proteinExistence type="predicted"/>
<protein>
    <submittedName>
        <fullName evidence="1">Uncharacterized protein</fullName>
    </submittedName>
</protein>
<keyword evidence="2" id="KW-1185">Reference proteome</keyword>
<evidence type="ECO:0000313" key="1">
    <source>
        <dbReference type="EMBL" id="KAH7930038.1"/>
    </source>
</evidence>
<organism evidence="1 2">
    <name type="scientific">Leucogyrophana mollusca</name>
    <dbReference type="NCBI Taxonomy" id="85980"/>
    <lineage>
        <taxon>Eukaryota</taxon>
        <taxon>Fungi</taxon>
        <taxon>Dikarya</taxon>
        <taxon>Basidiomycota</taxon>
        <taxon>Agaricomycotina</taxon>
        <taxon>Agaricomycetes</taxon>
        <taxon>Agaricomycetidae</taxon>
        <taxon>Boletales</taxon>
        <taxon>Boletales incertae sedis</taxon>
        <taxon>Leucogyrophana</taxon>
    </lineage>
</organism>
<name>A0ACB8BZC5_9AGAM</name>
<dbReference type="Proteomes" id="UP000790709">
    <property type="component" value="Unassembled WGS sequence"/>
</dbReference>
<gene>
    <name evidence="1" type="ORF">BV22DRAFT_85570</name>
</gene>